<feature type="compositionally biased region" description="Polar residues" evidence="2">
    <location>
        <begin position="182"/>
        <end position="201"/>
    </location>
</feature>
<feature type="region of interest" description="Disordered" evidence="2">
    <location>
        <begin position="118"/>
        <end position="242"/>
    </location>
</feature>
<keyword evidence="4" id="KW-1185">Reference proteome</keyword>
<comment type="caution">
    <text evidence="3">The sequence shown here is derived from an EMBL/GenBank/DDBJ whole genome shotgun (WGS) entry which is preliminary data.</text>
</comment>
<feature type="compositionally biased region" description="Basic and acidic residues" evidence="2">
    <location>
        <begin position="203"/>
        <end position="219"/>
    </location>
</feature>
<evidence type="ECO:0000256" key="2">
    <source>
        <dbReference type="SAM" id="MobiDB-lite"/>
    </source>
</evidence>
<gene>
    <name evidence="3" type="ORF">WMY93_011882</name>
</gene>
<evidence type="ECO:0000313" key="4">
    <source>
        <dbReference type="Proteomes" id="UP001460270"/>
    </source>
</evidence>
<keyword evidence="1" id="KW-0175">Coiled coil</keyword>
<evidence type="ECO:0000256" key="1">
    <source>
        <dbReference type="SAM" id="Coils"/>
    </source>
</evidence>
<protein>
    <submittedName>
        <fullName evidence="3">Uncharacterized protein</fullName>
    </submittedName>
</protein>
<accession>A0AAW0P709</accession>
<organism evidence="3 4">
    <name type="scientific">Mugilogobius chulae</name>
    <name type="common">yellowstripe goby</name>
    <dbReference type="NCBI Taxonomy" id="88201"/>
    <lineage>
        <taxon>Eukaryota</taxon>
        <taxon>Metazoa</taxon>
        <taxon>Chordata</taxon>
        <taxon>Craniata</taxon>
        <taxon>Vertebrata</taxon>
        <taxon>Euteleostomi</taxon>
        <taxon>Actinopterygii</taxon>
        <taxon>Neopterygii</taxon>
        <taxon>Teleostei</taxon>
        <taxon>Neoteleostei</taxon>
        <taxon>Acanthomorphata</taxon>
        <taxon>Gobiaria</taxon>
        <taxon>Gobiiformes</taxon>
        <taxon>Gobioidei</taxon>
        <taxon>Gobiidae</taxon>
        <taxon>Gobionellinae</taxon>
        <taxon>Mugilogobius</taxon>
    </lineage>
</organism>
<feature type="compositionally biased region" description="Basic and acidic residues" evidence="2">
    <location>
        <begin position="133"/>
        <end position="150"/>
    </location>
</feature>
<feature type="coiled-coil region" evidence="1">
    <location>
        <begin position="16"/>
        <end position="50"/>
    </location>
</feature>
<name>A0AAW0P709_9GOBI</name>
<dbReference type="Proteomes" id="UP001460270">
    <property type="component" value="Unassembled WGS sequence"/>
</dbReference>
<sequence>MSKGEALRGFVKERLTAAAEEIFAQIERTIAEYEEELRRYQRKQALLESVLNPTVVLVRADVKTSPGPGLNHGPNQEIPETSQIKDEPEEQIIQHLQVCVPECSAVCVKTEESSLLQQTELKQEETQGEDVSTEPHLHSETERDTEHSSDTDNDEDWRAPLSSSDDEDHDNKVQIRTRRTTAQKSGLSSKYKTAPETSATVNKGDKSGTAEGSEGKKNQCSEIPETSQTEDEPEEQRDQHLQVCVPEPSAVCVKTKGAKGSEEKIHQCPARLVPPVSVP</sequence>
<dbReference type="EMBL" id="JBBPFD010000008">
    <property type="protein sequence ID" value="KAK7916121.1"/>
    <property type="molecule type" value="Genomic_DNA"/>
</dbReference>
<evidence type="ECO:0000313" key="3">
    <source>
        <dbReference type="EMBL" id="KAK7916121.1"/>
    </source>
</evidence>
<proteinExistence type="predicted"/>
<reference evidence="4" key="1">
    <citation type="submission" date="2024-04" db="EMBL/GenBank/DDBJ databases">
        <title>Salinicola lusitanus LLJ914,a marine bacterium isolated from the Okinawa Trough.</title>
        <authorList>
            <person name="Li J."/>
        </authorList>
    </citation>
    <scope>NUCLEOTIDE SEQUENCE [LARGE SCALE GENOMIC DNA]</scope>
</reference>
<dbReference type="AlphaFoldDB" id="A0AAW0P709"/>